<dbReference type="Pfam" id="PF00088">
    <property type="entry name" value="Trefoil"/>
    <property type="match status" value="4"/>
</dbReference>
<dbReference type="GO" id="GO:0005615">
    <property type="term" value="C:extracellular space"/>
    <property type="evidence" value="ECO:0007669"/>
    <property type="project" value="TreeGrafter"/>
</dbReference>
<feature type="disulfide bond" evidence="2">
    <location>
        <begin position="199"/>
        <end position="225"/>
    </location>
</feature>
<dbReference type="InterPro" id="IPR017994">
    <property type="entry name" value="P_trefoil_chordata"/>
</dbReference>
<feature type="disulfide bond" evidence="2">
    <location>
        <begin position="162"/>
        <end position="177"/>
    </location>
</feature>
<organism evidence="4 5">
    <name type="scientific">Mytilus coruscus</name>
    <name type="common">Sea mussel</name>
    <dbReference type="NCBI Taxonomy" id="42192"/>
    <lineage>
        <taxon>Eukaryota</taxon>
        <taxon>Metazoa</taxon>
        <taxon>Spiralia</taxon>
        <taxon>Lophotrochozoa</taxon>
        <taxon>Mollusca</taxon>
        <taxon>Bivalvia</taxon>
        <taxon>Autobranchia</taxon>
        <taxon>Pteriomorphia</taxon>
        <taxon>Mytilida</taxon>
        <taxon>Mytiloidea</taxon>
        <taxon>Mytilidae</taxon>
        <taxon>Mytilinae</taxon>
        <taxon>Mytilus</taxon>
    </lineage>
</organism>
<evidence type="ECO:0000259" key="3">
    <source>
        <dbReference type="PROSITE" id="PS51448"/>
    </source>
</evidence>
<evidence type="ECO:0000256" key="2">
    <source>
        <dbReference type="PROSITE-ProRule" id="PRU00779"/>
    </source>
</evidence>
<dbReference type="PROSITE" id="PS51448">
    <property type="entry name" value="P_TREFOIL_2"/>
    <property type="match status" value="4"/>
</dbReference>
<comment type="caution">
    <text evidence="2">Lacks conserved residue(s) required for the propagation of feature annotation.</text>
</comment>
<feature type="disulfide bond" evidence="2">
    <location>
        <begin position="54"/>
        <end position="80"/>
    </location>
</feature>
<feature type="domain" description="P-type" evidence="3">
    <location>
        <begin position="52"/>
        <end position="96"/>
    </location>
</feature>
<dbReference type="SMART" id="SM00018">
    <property type="entry name" value="PD"/>
    <property type="match status" value="4"/>
</dbReference>
<dbReference type="FunFam" id="4.10.110.10:FF:000006">
    <property type="entry name" value="Trefoil factor 1"/>
    <property type="match status" value="3"/>
</dbReference>
<feature type="domain" description="P-type" evidence="3">
    <location>
        <begin position="197"/>
        <end position="241"/>
    </location>
</feature>
<gene>
    <name evidence="4" type="ORF">MCOR_41948</name>
</gene>
<dbReference type="Proteomes" id="UP000507470">
    <property type="component" value="Unassembled WGS sequence"/>
</dbReference>
<name>A0A6J8DJ07_MYTCO</name>
<feature type="disulfide bond" evidence="2">
    <location>
        <begin position="152"/>
        <end position="178"/>
    </location>
</feature>
<dbReference type="InterPro" id="IPR044913">
    <property type="entry name" value="P_trefoil_dom_sf"/>
</dbReference>
<sequence>MPHTSVNRHAEELTLKGYTDILKFLVNNKRLEMQICAILFAVAASLGVGFAEDCHVAPIFRQDCGWVGITPETCESRGCCYDSSISGGAKWCFQKAKSECEVLPEYRKECGYFNITQEICEGRQCCFNSNARGENVKWCFQKSDGEEVLHECHVAPIYREECGWTGISEKECENRTCCYDSSIQEPDVKWCFKKAKRECEVLPNYRMECGWEGITKEACETKGCCYNSNTSGGAKWCFKKKSA</sequence>
<dbReference type="Gene3D" id="4.10.110.10">
    <property type="entry name" value="Spasmolytic Protein, domain 1"/>
    <property type="match status" value="4"/>
</dbReference>
<feature type="disulfide bond" evidence="2">
    <location>
        <begin position="209"/>
        <end position="224"/>
    </location>
</feature>
<feature type="disulfide bond" evidence="2">
    <location>
        <begin position="64"/>
        <end position="79"/>
    </location>
</feature>
<evidence type="ECO:0000256" key="1">
    <source>
        <dbReference type="ARBA" id="ARBA00023157"/>
    </source>
</evidence>
<evidence type="ECO:0000313" key="5">
    <source>
        <dbReference type="Proteomes" id="UP000507470"/>
    </source>
</evidence>
<keyword evidence="5" id="KW-1185">Reference proteome</keyword>
<reference evidence="4 5" key="1">
    <citation type="submission" date="2020-06" db="EMBL/GenBank/DDBJ databases">
        <authorList>
            <person name="Li R."/>
            <person name="Bekaert M."/>
        </authorList>
    </citation>
    <scope>NUCLEOTIDE SEQUENCE [LARGE SCALE GENOMIC DNA]</scope>
    <source>
        <strain evidence="5">wild</strain>
    </source>
</reference>
<dbReference type="PANTHER" id="PTHR13826:SF14">
    <property type="entry name" value="TREFOIL FACTOR 2"/>
    <property type="match status" value="1"/>
</dbReference>
<dbReference type="SUPFAM" id="SSF57492">
    <property type="entry name" value="Trefoil"/>
    <property type="match status" value="4"/>
</dbReference>
<feature type="domain" description="P-type" evidence="3">
    <location>
        <begin position="150"/>
        <end position="195"/>
    </location>
</feature>
<dbReference type="OrthoDB" id="10051464at2759"/>
<dbReference type="PANTHER" id="PTHR13826">
    <property type="entry name" value="INTESTINAL TREFOIL FACTOR-RELATED"/>
    <property type="match status" value="1"/>
</dbReference>
<protein>
    <submittedName>
        <fullName evidence="4">TFF2</fullName>
    </submittedName>
</protein>
<accession>A0A6J8DJ07</accession>
<dbReference type="InterPro" id="IPR000519">
    <property type="entry name" value="P_trefoil_dom"/>
</dbReference>
<dbReference type="CDD" id="cd00111">
    <property type="entry name" value="Trefoil"/>
    <property type="match status" value="4"/>
</dbReference>
<keyword evidence="1 2" id="KW-1015">Disulfide bond</keyword>
<evidence type="ECO:0000313" key="4">
    <source>
        <dbReference type="EMBL" id="CAC5408568.1"/>
    </source>
</evidence>
<feature type="disulfide bond" evidence="2">
    <location>
        <begin position="100"/>
        <end position="126"/>
    </location>
</feature>
<dbReference type="AlphaFoldDB" id="A0A6J8DJ07"/>
<feature type="domain" description="P-type" evidence="3">
    <location>
        <begin position="98"/>
        <end position="143"/>
    </location>
</feature>
<feature type="disulfide bond" evidence="2">
    <location>
        <begin position="110"/>
        <end position="125"/>
    </location>
</feature>
<proteinExistence type="predicted"/>
<dbReference type="EMBL" id="CACVKT020007566">
    <property type="protein sequence ID" value="CAC5408568.1"/>
    <property type="molecule type" value="Genomic_DNA"/>
</dbReference>